<evidence type="ECO:0000256" key="5">
    <source>
        <dbReference type="ARBA" id="ARBA00022989"/>
    </source>
</evidence>
<dbReference type="CDD" id="cd06261">
    <property type="entry name" value="TM_PBP2"/>
    <property type="match status" value="1"/>
</dbReference>
<keyword evidence="10" id="KW-1185">Reference proteome</keyword>
<dbReference type="OrthoDB" id="9799271at2"/>
<accession>A0A3D9Z275</accession>
<reference evidence="9 10" key="1">
    <citation type="submission" date="2018-08" db="EMBL/GenBank/DDBJ databases">
        <title>Genomic Encyclopedia of Type Strains, Phase IV (KMG-IV): sequencing the most valuable type-strain genomes for metagenomic binning, comparative biology and taxonomic classification.</title>
        <authorList>
            <person name="Goeker M."/>
        </authorList>
    </citation>
    <scope>NUCLEOTIDE SEQUENCE [LARGE SCALE GENOMIC DNA]</scope>
    <source>
        <strain evidence="9 10">BW863</strain>
    </source>
</reference>
<evidence type="ECO:0000256" key="7">
    <source>
        <dbReference type="RuleBase" id="RU363032"/>
    </source>
</evidence>
<name>A0A3D9Z275_9HYPH</name>
<proteinExistence type="inferred from homology"/>
<keyword evidence="3" id="KW-1003">Cell membrane</keyword>
<dbReference type="AlphaFoldDB" id="A0A3D9Z275"/>
<comment type="subcellular location">
    <subcellularLocation>
        <location evidence="1 7">Cell membrane</location>
        <topology evidence="1 7">Multi-pass membrane protein</topology>
    </subcellularLocation>
</comment>
<feature type="transmembrane region" description="Helical" evidence="7">
    <location>
        <begin position="99"/>
        <end position="120"/>
    </location>
</feature>
<keyword evidence="2 7" id="KW-0813">Transport</keyword>
<evidence type="ECO:0000313" key="10">
    <source>
        <dbReference type="Proteomes" id="UP000256900"/>
    </source>
</evidence>
<dbReference type="PANTHER" id="PTHR30151:SF38">
    <property type="entry name" value="ALIPHATIC SULFONATES TRANSPORT PERMEASE PROTEIN SSUC-RELATED"/>
    <property type="match status" value="1"/>
</dbReference>
<evidence type="ECO:0000256" key="3">
    <source>
        <dbReference type="ARBA" id="ARBA00022475"/>
    </source>
</evidence>
<dbReference type="PROSITE" id="PS50928">
    <property type="entry name" value="ABC_TM1"/>
    <property type="match status" value="1"/>
</dbReference>
<evidence type="ECO:0000256" key="6">
    <source>
        <dbReference type="ARBA" id="ARBA00023136"/>
    </source>
</evidence>
<gene>
    <name evidence="9" type="ORF">DES32_1030</name>
</gene>
<dbReference type="SUPFAM" id="SSF161098">
    <property type="entry name" value="MetI-like"/>
    <property type="match status" value="1"/>
</dbReference>
<keyword evidence="6 7" id="KW-0472">Membrane</keyword>
<sequence length="253" mass="26184">MTRGWARRGPGRFFFAGLGLAALVGLWQLGFTLGGPFVLPAPAETFATAWSFVRSGAVWQPAAATTGHVLAGYAAGAAAGLALGLIGGSVDALGTALQAISTIILGIPPIIWIVLALFWFGPQGLVPTFAVAIGIGPLVFAAALMGMRAAHPELEELADAFRAPLKQRFLEIRLPQLSVALAPALTSALGFAWKMALMAEVLDASSGLGGQIALARANLDLPETMAWVVIALALLLVTDVLLAQLGRWLRAAA</sequence>
<feature type="transmembrane region" description="Helical" evidence="7">
    <location>
        <begin position="126"/>
        <end position="145"/>
    </location>
</feature>
<dbReference type="Proteomes" id="UP000256900">
    <property type="component" value="Unassembled WGS sequence"/>
</dbReference>
<evidence type="ECO:0000313" key="9">
    <source>
        <dbReference type="EMBL" id="REF87409.1"/>
    </source>
</evidence>
<dbReference type="GO" id="GO:0005886">
    <property type="term" value="C:plasma membrane"/>
    <property type="evidence" value="ECO:0007669"/>
    <property type="project" value="UniProtKB-SubCell"/>
</dbReference>
<comment type="caution">
    <text evidence="9">The sequence shown here is derived from an EMBL/GenBank/DDBJ whole genome shotgun (WGS) entry which is preliminary data.</text>
</comment>
<evidence type="ECO:0000256" key="1">
    <source>
        <dbReference type="ARBA" id="ARBA00004651"/>
    </source>
</evidence>
<dbReference type="EMBL" id="QUMO01000002">
    <property type="protein sequence ID" value="REF87409.1"/>
    <property type="molecule type" value="Genomic_DNA"/>
</dbReference>
<protein>
    <submittedName>
        <fullName evidence="9">NitT/TauT family transport system permease protein</fullName>
    </submittedName>
</protein>
<evidence type="ECO:0000259" key="8">
    <source>
        <dbReference type="PROSITE" id="PS50928"/>
    </source>
</evidence>
<dbReference type="Gene3D" id="1.10.3720.10">
    <property type="entry name" value="MetI-like"/>
    <property type="match status" value="1"/>
</dbReference>
<organism evidence="9 10">
    <name type="scientific">Methylovirgula ligni</name>
    <dbReference type="NCBI Taxonomy" id="569860"/>
    <lineage>
        <taxon>Bacteria</taxon>
        <taxon>Pseudomonadati</taxon>
        <taxon>Pseudomonadota</taxon>
        <taxon>Alphaproteobacteria</taxon>
        <taxon>Hyphomicrobiales</taxon>
        <taxon>Beijerinckiaceae</taxon>
        <taxon>Methylovirgula</taxon>
    </lineage>
</organism>
<feature type="transmembrane region" description="Helical" evidence="7">
    <location>
        <begin position="174"/>
        <end position="193"/>
    </location>
</feature>
<dbReference type="PANTHER" id="PTHR30151">
    <property type="entry name" value="ALKANE SULFONATE ABC TRANSPORTER-RELATED, MEMBRANE SUBUNIT"/>
    <property type="match status" value="1"/>
</dbReference>
<dbReference type="GO" id="GO:0055085">
    <property type="term" value="P:transmembrane transport"/>
    <property type="evidence" value="ECO:0007669"/>
    <property type="project" value="InterPro"/>
</dbReference>
<evidence type="ECO:0000256" key="4">
    <source>
        <dbReference type="ARBA" id="ARBA00022692"/>
    </source>
</evidence>
<evidence type="ECO:0000256" key="2">
    <source>
        <dbReference type="ARBA" id="ARBA00022448"/>
    </source>
</evidence>
<keyword evidence="5 7" id="KW-1133">Transmembrane helix</keyword>
<feature type="domain" description="ABC transmembrane type-1" evidence="8">
    <location>
        <begin position="62"/>
        <end position="242"/>
    </location>
</feature>
<keyword evidence="4 7" id="KW-0812">Transmembrane</keyword>
<dbReference type="Pfam" id="PF00528">
    <property type="entry name" value="BPD_transp_1"/>
    <property type="match status" value="1"/>
</dbReference>
<comment type="similarity">
    <text evidence="7">Belongs to the binding-protein-dependent transport system permease family.</text>
</comment>
<dbReference type="RefSeq" id="WP_115835616.1">
    <property type="nucleotide sequence ID" value="NZ_CP025086.1"/>
</dbReference>
<dbReference type="InterPro" id="IPR035906">
    <property type="entry name" value="MetI-like_sf"/>
</dbReference>
<dbReference type="InterPro" id="IPR000515">
    <property type="entry name" value="MetI-like"/>
</dbReference>
<feature type="transmembrane region" description="Helical" evidence="7">
    <location>
        <begin position="69"/>
        <end position="87"/>
    </location>
</feature>
<feature type="transmembrane region" description="Helical" evidence="7">
    <location>
        <begin position="224"/>
        <end position="243"/>
    </location>
</feature>